<dbReference type="OrthoDB" id="540004at2759"/>
<dbReference type="InterPro" id="IPR041698">
    <property type="entry name" value="Methyltransf_25"/>
</dbReference>
<dbReference type="Gene3D" id="3.40.50.150">
    <property type="entry name" value="Vaccinia Virus protein VP39"/>
    <property type="match status" value="1"/>
</dbReference>
<gene>
    <name evidence="2" type="ORF">HXX76_015009</name>
</gene>
<evidence type="ECO:0000259" key="1">
    <source>
        <dbReference type="Pfam" id="PF13649"/>
    </source>
</evidence>
<sequence>MQASAGRITGEALERVAGPNSLLASLSPSHAHAFVDIPEDVLQSISSVGEESYDDIFGDLGSDLLDTKSIDSVHSFISSHQHRDQLTGAPKRQVIARVAGTGLAPWEIHRPQKFVRDLVLRGRCFGGRVLDAGCGIGDNALFIAKACPQARVTAVDVVPRCLEFAAAKAKLRGMSGKVQMMAADLLESDPCRQHEALSSPAADGTYDCVLDSSTFHCFGDDDRERYVAVLGRLLRRGGVLVMNCMSEEEGRPGGPRRITVQDLLSVFNRMSGWEVEVIEDSIIELHPTFWGGKALARLFTIRKL</sequence>
<feature type="domain" description="Methyltransferase" evidence="1">
    <location>
        <begin position="129"/>
        <end position="238"/>
    </location>
</feature>
<evidence type="ECO:0000313" key="2">
    <source>
        <dbReference type="EMBL" id="KAG2423849.1"/>
    </source>
</evidence>
<dbReference type="GO" id="GO:0010420">
    <property type="term" value="F:polyprenyldihydroxybenzoate methyltransferase activity"/>
    <property type="evidence" value="ECO:0007669"/>
    <property type="project" value="TreeGrafter"/>
</dbReference>
<dbReference type="Proteomes" id="UP000650467">
    <property type="component" value="Unassembled WGS sequence"/>
</dbReference>
<dbReference type="InterPro" id="IPR029063">
    <property type="entry name" value="SAM-dependent_MTases_sf"/>
</dbReference>
<organism evidence="2 3">
    <name type="scientific">Chlamydomonas incerta</name>
    <dbReference type="NCBI Taxonomy" id="51695"/>
    <lineage>
        <taxon>Eukaryota</taxon>
        <taxon>Viridiplantae</taxon>
        <taxon>Chlorophyta</taxon>
        <taxon>core chlorophytes</taxon>
        <taxon>Chlorophyceae</taxon>
        <taxon>CS clade</taxon>
        <taxon>Chlamydomonadales</taxon>
        <taxon>Chlamydomonadaceae</taxon>
        <taxon>Chlamydomonas</taxon>
    </lineage>
</organism>
<protein>
    <recommendedName>
        <fullName evidence="1">Methyltransferase domain-containing protein</fullName>
    </recommendedName>
</protein>
<reference evidence="2" key="1">
    <citation type="journal article" date="2020" name="bioRxiv">
        <title>Comparative genomics of Chlamydomonas.</title>
        <authorList>
            <person name="Craig R.J."/>
            <person name="Hasan A.R."/>
            <person name="Ness R.W."/>
            <person name="Keightley P.D."/>
        </authorList>
    </citation>
    <scope>NUCLEOTIDE SEQUENCE</scope>
    <source>
        <strain evidence="2">SAG 7.73</strain>
    </source>
</reference>
<accession>A0A835SBD5</accession>
<dbReference type="PANTHER" id="PTHR43464:SF23">
    <property type="entry name" value="JUVENILE HORMONE ACID O-METHYLTRANSFERASE"/>
    <property type="match status" value="1"/>
</dbReference>
<keyword evidence="3" id="KW-1185">Reference proteome</keyword>
<evidence type="ECO:0000313" key="3">
    <source>
        <dbReference type="Proteomes" id="UP000650467"/>
    </source>
</evidence>
<dbReference type="CDD" id="cd02440">
    <property type="entry name" value="AdoMet_MTases"/>
    <property type="match status" value="1"/>
</dbReference>
<dbReference type="SUPFAM" id="SSF53335">
    <property type="entry name" value="S-adenosyl-L-methionine-dependent methyltransferases"/>
    <property type="match status" value="1"/>
</dbReference>
<dbReference type="EMBL" id="JAEHOC010000073">
    <property type="protein sequence ID" value="KAG2423849.1"/>
    <property type="molecule type" value="Genomic_DNA"/>
</dbReference>
<dbReference type="AlphaFoldDB" id="A0A835SBD5"/>
<name>A0A835SBD5_CHLIN</name>
<comment type="caution">
    <text evidence="2">The sequence shown here is derived from an EMBL/GenBank/DDBJ whole genome shotgun (WGS) entry which is preliminary data.</text>
</comment>
<dbReference type="PANTHER" id="PTHR43464">
    <property type="entry name" value="METHYLTRANSFERASE"/>
    <property type="match status" value="1"/>
</dbReference>
<proteinExistence type="predicted"/>
<dbReference type="Pfam" id="PF13649">
    <property type="entry name" value="Methyltransf_25"/>
    <property type="match status" value="1"/>
</dbReference>